<comment type="caution">
    <text evidence="1">The sequence shown here is derived from an EMBL/GenBank/DDBJ whole genome shotgun (WGS) entry which is preliminary data.</text>
</comment>
<reference evidence="1 2" key="1">
    <citation type="journal article" date="2023" name="Mol. Biol. Evol.">
        <title>Genomics of Secondarily Temperate Adaptation in the Only Non-Antarctic Icefish.</title>
        <authorList>
            <person name="Rivera-Colon A.G."/>
            <person name="Rayamajhi N."/>
            <person name="Minhas B.F."/>
            <person name="Madrigal G."/>
            <person name="Bilyk K.T."/>
            <person name="Yoon V."/>
            <person name="Hune M."/>
            <person name="Gregory S."/>
            <person name="Cheng C.H.C."/>
            <person name="Catchen J.M."/>
        </authorList>
    </citation>
    <scope>NUCLEOTIDE SEQUENCE [LARGE SCALE GENOMIC DNA]</scope>
    <source>
        <tissue evidence="1">White muscle</tissue>
    </source>
</reference>
<name>A0AAN8CAL9_CHAGU</name>
<sequence length="119" mass="12475">MVVGAVACAATTGRDKSPAVGSRGCLPAPHCLHRYLLCLTMQVVTGIACSNLQTLAHENTRMHPSIPEEQQATAVAVTGAKAAILKDADFNDSAWRLGQAHSLCARNNEAVIPPVAMTI</sequence>
<keyword evidence="2" id="KW-1185">Reference proteome</keyword>
<accession>A0AAN8CAL9</accession>
<dbReference type="Proteomes" id="UP001331515">
    <property type="component" value="Unassembled WGS sequence"/>
</dbReference>
<dbReference type="AlphaFoldDB" id="A0AAN8CAL9"/>
<gene>
    <name evidence="1" type="ORF">CgunFtcFv8_025563</name>
</gene>
<protein>
    <submittedName>
        <fullName evidence="1">Uncharacterized protein</fullName>
    </submittedName>
</protein>
<evidence type="ECO:0000313" key="2">
    <source>
        <dbReference type="Proteomes" id="UP001331515"/>
    </source>
</evidence>
<organism evidence="1 2">
    <name type="scientific">Champsocephalus gunnari</name>
    <name type="common">Mackerel icefish</name>
    <dbReference type="NCBI Taxonomy" id="52237"/>
    <lineage>
        <taxon>Eukaryota</taxon>
        <taxon>Metazoa</taxon>
        <taxon>Chordata</taxon>
        <taxon>Craniata</taxon>
        <taxon>Vertebrata</taxon>
        <taxon>Euteleostomi</taxon>
        <taxon>Actinopterygii</taxon>
        <taxon>Neopterygii</taxon>
        <taxon>Teleostei</taxon>
        <taxon>Neoteleostei</taxon>
        <taxon>Acanthomorphata</taxon>
        <taxon>Eupercaria</taxon>
        <taxon>Perciformes</taxon>
        <taxon>Notothenioidei</taxon>
        <taxon>Channichthyidae</taxon>
        <taxon>Champsocephalus</taxon>
    </lineage>
</organism>
<dbReference type="EMBL" id="JAURVH010001532">
    <property type="protein sequence ID" value="KAK5900616.1"/>
    <property type="molecule type" value="Genomic_DNA"/>
</dbReference>
<evidence type="ECO:0000313" key="1">
    <source>
        <dbReference type="EMBL" id="KAK5900616.1"/>
    </source>
</evidence>
<proteinExistence type="predicted"/>